<accession>A0A8H6YW43</accession>
<dbReference type="Proteomes" id="UP000620124">
    <property type="component" value="Unassembled WGS sequence"/>
</dbReference>
<feature type="chain" id="PRO_5034169092" description="Cell wall protein" evidence="1">
    <location>
        <begin position="20"/>
        <end position="247"/>
    </location>
</feature>
<gene>
    <name evidence="2" type="ORF">MVEN_00464600</name>
</gene>
<evidence type="ECO:0000313" key="2">
    <source>
        <dbReference type="EMBL" id="KAF7365896.1"/>
    </source>
</evidence>
<dbReference type="OrthoDB" id="3013236at2759"/>
<sequence>MARMLFALISAICVLQTLAVPHAPRATWPLDCSMSTFATDSAIFKALESFASINGSSDPNLLAAEGSLTAADNANTQIKNNFLALDAPPLPADALDGVVSGLKASLASLGKVQLASLDDTTKSALTSATNSINTALDAAQKSVAAKCQLTAFVAPSTTPTVNLYSMKSVSQRPAATTALKIRPSFASFAAPEASSPSSAIATAGVVAPENAAVVTGGNGGKDNGARPLASSMSLAGAISVMVILCFF</sequence>
<proteinExistence type="predicted"/>
<evidence type="ECO:0000256" key="1">
    <source>
        <dbReference type="SAM" id="SignalP"/>
    </source>
</evidence>
<evidence type="ECO:0008006" key="4">
    <source>
        <dbReference type="Google" id="ProtNLM"/>
    </source>
</evidence>
<evidence type="ECO:0000313" key="3">
    <source>
        <dbReference type="Proteomes" id="UP000620124"/>
    </source>
</evidence>
<feature type="signal peptide" evidence="1">
    <location>
        <begin position="1"/>
        <end position="19"/>
    </location>
</feature>
<dbReference type="EMBL" id="JACAZI010000003">
    <property type="protein sequence ID" value="KAF7365896.1"/>
    <property type="molecule type" value="Genomic_DNA"/>
</dbReference>
<keyword evidence="1" id="KW-0732">Signal</keyword>
<dbReference type="AlphaFoldDB" id="A0A8H6YW43"/>
<name>A0A8H6YW43_9AGAR</name>
<keyword evidence="3" id="KW-1185">Reference proteome</keyword>
<organism evidence="2 3">
    <name type="scientific">Mycena venus</name>
    <dbReference type="NCBI Taxonomy" id="2733690"/>
    <lineage>
        <taxon>Eukaryota</taxon>
        <taxon>Fungi</taxon>
        <taxon>Dikarya</taxon>
        <taxon>Basidiomycota</taxon>
        <taxon>Agaricomycotina</taxon>
        <taxon>Agaricomycetes</taxon>
        <taxon>Agaricomycetidae</taxon>
        <taxon>Agaricales</taxon>
        <taxon>Marasmiineae</taxon>
        <taxon>Mycenaceae</taxon>
        <taxon>Mycena</taxon>
    </lineage>
</organism>
<reference evidence="2" key="1">
    <citation type="submission" date="2020-05" db="EMBL/GenBank/DDBJ databases">
        <title>Mycena genomes resolve the evolution of fungal bioluminescence.</title>
        <authorList>
            <person name="Tsai I.J."/>
        </authorList>
    </citation>
    <scope>NUCLEOTIDE SEQUENCE</scope>
    <source>
        <strain evidence="2">CCC161011</strain>
    </source>
</reference>
<comment type="caution">
    <text evidence="2">The sequence shown here is derived from an EMBL/GenBank/DDBJ whole genome shotgun (WGS) entry which is preliminary data.</text>
</comment>
<protein>
    <recommendedName>
        <fullName evidence="4">Cell wall protein</fullName>
    </recommendedName>
</protein>